<gene>
    <name evidence="2" type="ORF">M670_00579</name>
</gene>
<evidence type="ECO:0000313" key="3">
    <source>
        <dbReference type="Proteomes" id="UP000027936"/>
    </source>
</evidence>
<name>A0A072NTM1_SCHAZ</name>
<dbReference type="RefSeq" id="WP_003331162.1">
    <property type="nucleotide sequence ID" value="NZ_JJRY01000001.1"/>
</dbReference>
<sequence length="242" mass="27902">MFKKFLLFSSLFVMISFLSGCLYPEDRLAQNRVPYKDQIAMVQSAVDQFQEAEGGILPLKTKENETPIFQKYLIDFKKLSPRFIAEPPGSAFESGGIFQYVLVDVETDPTVKLIDLTMVDAIRDLKLRIKFFAERNGYPPYKEPLDQEKGYFSLDYDKLGYNNTSPFVVSPYSGKNLSLFIDTKGEILVDYSPDLYDALKKFKHNYKTGDDIRYLLVENYDFVPAFSVPYTVKDNDPIFLKE</sequence>
<keyword evidence="1" id="KW-0732">Signal</keyword>
<organism evidence="2 3">
    <name type="scientific">Schinkia azotoformans MEV2011</name>
    <dbReference type="NCBI Taxonomy" id="1348973"/>
    <lineage>
        <taxon>Bacteria</taxon>
        <taxon>Bacillati</taxon>
        <taxon>Bacillota</taxon>
        <taxon>Bacilli</taxon>
        <taxon>Bacillales</taxon>
        <taxon>Bacillaceae</taxon>
        <taxon>Calidifontibacillus/Schinkia group</taxon>
        <taxon>Schinkia</taxon>
    </lineage>
</organism>
<evidence type="ECO:0008006" key="4">
    <source>
        <dbReference type="Google" id="ProtNLM"/>
    </source>
</evidence>
<dbReference type="PROSITE" id="PS51257">
    <property type="entry name" value="PROKAR_LIPOPROTEIN"/>
    <property type="match status" value="1"/>
</dbReference>
<accession>A0A072NTM1</accession>
<dbReference type="AlphaFoldDB" id="A0A072NTM1"/>
<reference evidence="2 3" key="1">
    <citation type="submission" date="2014-04" db="EMBL/GenBank/DDBJ databases">
        <title>Draft genome sequence of Bacillus azotoformans MEV2011, a (co-) denitrifying strain unable to grow in the presence of oxygen.</title>
        <authorList>
            <person name="Nielsen M."/>
            <person name="Schreiber L."/>
            <person name="Finster K."/>
            <person name="Schramm A."/>
        </authorList>
    </citation>
    <scope>NUCLEOTIDE SEQUENCE [LARGE SCALE GENOMIC DNA]</scope>
    <source>
        <strain evidence="2 3">MEV2011</strain>
    </source>
</reference>
<evidence type="ECO:0000313" key="2">
    <source>
        <dbReference type="EMBL" id="KEF40552.1"/>
    </source>
</evidence>
<dbReference type="Proteomes" id="UP000027936">
    <property type="component" value="Unassembled WGS sequence"/>
</dbReference>
<feature type="signal peptide" evidence="1">
    <location>
        <begin position="1"/>
        <end position="24"/>
    </location>
</feature>
<protein>
    <recommendedName>
        <fullName evidence="4">Lipoprotein</fullName>
    </recommendedName>
</protein>
<evidence type="ECO:0000256" key="1">
    <source>
        <dbReference type="SAM" id="SignalP"/>
    </source>
</evidence>
<dbReference type="PATRIC" id="fig|1348973.3.peg.563"/>
<feature type="chain" id="PRO_5038748084" description="Lipoprotein" evidence="1">
    <location>
        <begin position="25"/>
        <end position="242"/>
    </location>
</feature>
<proteinExistence type="predicted"/>
<dbReference type="EMBL" id="JJRY01000001">
    <property type="protein sequence ID" value="KEF40552.1"/>
    <property type="molecule type" value="Genomic_DNA"/>
</dbReference>
<comment type="caution">
    <text evidence="2">The sequence shown here is derived from an EMBL/GenBank/DDBJ whole genome shotgun (WGS) entry which is preliminary data.</text>
</comment>
<dbReference type="GeneID" id="89467762"/>